<reference evidence="3" key="1">
    <citation type="submission" date="2012-12" db="EMBL/GenBank/DDBJ databases">
        <authorList>
            <person name="Hellsten U."/>
            <person name="Grimwood J."/>
            <person name="Chapman J.A."/>
            <person name="Shapiro H."/>
            <person name="Aerts A."/>
            <person name="Otillar R.P."/>
            <person name="Terry A.Y."/>
            <person name="Boore J.L."/>
            <person name="Simakov O."/>
            <person name="Marletaz F."/>
            <person name="Cho S.-J."/>
            <person name="Edsinger-Gonzales E."/>
            <person name="Havlak P."/>
            <person name="Kuo D.-H."/>
            <person name="Larsson T."/>
            <person name="Lv J."/>
            <person name="Arendt D."/>
            <person name="Savage R."/>
            <person name="Osoegawa K."/>
            <person name="de Jong P."/>
            <person name="Lindberg D.R."/>
            <person name="Seaver E.C."/>
            <person name="Weisblat D.A."/>
            <person name="Putnam N.H."/>
            <person name="Grigoriev I.V."/>
            <person name="Rokhsar D.S."/>
        </authorList>
    </citation>
    <scope>NUCLEOTIDE SEQUENCE</scope>
</reference>
<proteinExistence type="predicted"/>
<evidence type="ECO:0000313" key="1">
    <source>
        <dbReference type="EMBL" id="ESO08074.1"/>
    </source>
</evidence>
<dbReference type="RefSeq" id="XP_009013863.1">
    <property type="nucleotide sequence ID" value="XM_009015615.1"/>
</dbReference>
<reference evidence="2" key="3">
    <citation type="submission" date="2015-06" db="UniProtKB">
        <authorList>
            <consortium name="EnsemblMetazoa"/>
        </authorList>
    </citation>
    <scope>IDENTIFICATION</scope>
</reference>
<dbReference type="EnsemblMetazoa" id="HelroT169802">
    <property type="protein sequence ID" value="HelroP169802"/>
    <property type="gene ID" value="HelroG169802"/>
</dbReference>
<dbReference type="HOGENOM" id="CLU_1290222_0_0_1"/>
<dbReference type="EMBL" id="KB096134">
    <property type="protein sequence ID" value="ESO08074.1"/>
    <property type="molecule type" value="Genomic_DNA"/>
</dbReference>
<evidence type="ECO:0000313" key="3">
    <source>
        <dbReference type="Proteomes" id="UP000015101"/>
    </source>
</evidence>
<dbReference type="GeneID" id="20202971"/>
<keyword evidence="3" id="KW-1185">Reference proteome</keyword>
<dbReference type="AlphaFoldDB" id="T1F2C1"/>
<accession>T1F2C1</accession>
<organism evidence="2 3">
    <name type="scientific">Helobdella robusta</name>
    <name type="common">Californian leech</name>
    <dbReference type="NCBI Taxonomy" id="6412"/>
    <lineage>
        <taxon>Eukaryota</taxon>
        <taxon>Metazoa</taxon>
        <taxon>Spiralia</taxon>
        <taxon>Lophotrochozoa</taxon>
        <taxon>Annelida</taxon>
        <taxon>Clitellata</taxon>
        <taxon>Hirudinea</taxon>
        <taxon>Rhynchobdellida</taxon>
        <taxon>Glossiphoniidae</taxon>
        <taxon>Helobdella</taxon>
    </lineage>
</organism>
<sequence>MIIRSPILTKSHHLSQQKEAPTALASTATNDHYMKLFAYSEDRSCMDASFPQEVYVVYMKNRPAMSPSASSWSWSPVVVVDVRPRTNQTFAGNISLVLASKLDITWDVILHDFYSYSPINIYHSETTSVRYNDENMKKVTTTDFRMKNHSPLNELRKWVTRNVGQINNTIRINVTRVNVSVGIDSKVDVCQPRPTQEKPVDSCELKWDTGLQSE</sequence>
<dbReference type="InParanoid" id="T1F2C1"/>
<dbReference type="Proteomes" id="UP000015101">
    <property type="component" value="Unassembled WGS sequence"/>
</dbReference>
<dbReference type="EMBL" id="AMQM01003396">
    <property type="status" value="NOT_ANNOTATED_CDS"/>
    <property type="molecule type" value="Genomic_DNA"/>
</dbReference>
<dbReference type="CTD" id="20202971"/>
<dbReference type="KEGG" id="hro:HELRODRAFT_169802"/>
<name>T1F2C1_HELRO</name>
<evidence type="ECO:0000313" key="2">
    <source>
        <dbReference type="EnsemblMetazoa" id="HelroP169802"/>
    </source>
</evidence>
<gene>
    <name evidence="2" type="primary">20202971</name>
    <name evidence="1" type="ORF">HELRODRAFT_169802</name>
</gene>
<reference evidence="1 3" key="2">
    <citation type="journal article" date="2013" name="Nature">
        <title>Insights into bilaterian evolution from three spiralian genomes.</title>
        <authorList>
            <person name="Simakov O."/>
            <person name="Marletaz F."/>
            <person name="Cho S.J."/>
            <person name="Edsinger-Gonzales E."/>
            <person name="Havlak P."/>
            <person name="Hellsten U."/>
            <person name="Kuo D.H."/>
            <person name="Larsson T."/>
            <person name="Lv J."/>
            <person name="Arendt D."/>
            <person name="Savage R."/>
            <person name="Osoegawa K."/>
            <person name="de Jong P."/>
            <person name="Grimwood J."/>
            <person name="Chapman J.A."/>
            <person name="Shapiro H."/>
            <person name="Aerts A."/>
            <person name="Otillar R.P."/>
            <person name="Terry A.Y."/>
            <person name="Boore J.L."/>
            <person name="Grigoriev I.V."/>
            <person name="Lindberg D.R."/>
            <person name="Seaver E.C."/>
            <person name="Weisblat D.A."/>
            <person name="Putnam N.H."/>
            <person name="Rokhsar D.S."/>
        </authorList>
    </citation>
    <scope>NUCLEOTIDE SEQUENCE</scope>
</reference>
<protein>
    <submittedName>
        <fullName evidence="1 2">Uncharacterized protein</fullName>
    </submittedName>
</protein>